<name>A0A0B7AUH2_9EUPU</name>
<accession>A0A0B7AUH2</accession>
<organism evidence="1">
    <name type="scientific">Arion vulgaris</name>
    <dbReference type="NCBI Taxonomy" id="1028688"/>
    <lineage>
        <taxon>Eukaryota</taxon>
        <taxon>Metazoa</taxon>
        <taxon>Spiralia</taxon>
        <taxon>Lophotrochozoa</taxon>
        <taxon>Mollusca</taxon>
        <taxon>Gastropoda</taxon>
        <taxon>Heterobranchia</taxon>
        <taxon>Euthyneura</taxon>
        <taxon>Panpulmonata</taxon>
        <taxon>Eupulmonata</taxon>
        <taxon>Stylommatophora</taxon>
        <taxon>Helicina</taxon>
        <taxon>Arionoidea</taxon>
        <taxon>Arionidae</taxon>
        <taxon>Arion</taxon>
    </lineage>
</organism>
<feature type="non-terminal residue" evidence="1">
    <location>
        <position position="61"/>
    </location>
</feature>
<dbReference type="EMBL" id="HACG01036665">
    <property type="protein sequence ID" value="CEK83530.1"/>
    <property type="molecule type" value="Transcribed_RNA"/>
</dbReference>
<reference evidence="1" key="1">
    <citation type="submission" date="2014-12" db="EMBL/GenBank/DDBJ databases">
        <title>Insight into the proteome of Arion vulgaris.</title>
        <authorList>
            <person name="Aradska J."/>
            <person name="Bulat T."/>
            <person name="Smidak R."/>
            <person name="Sarate P."/>
            <person name="Gangsoo J."/>
            <person name="Sialana F."/>
            <person name="Bilban M."/>
            <person name="Lubec G."/>
        </authorList>
    </citation>
    <scope>NUCLEOTIDE SEQUENCE</scope>
    <source>
        <tissue evidence="1">Skin</tissue>
    </source>
</reference>
<sequence length="61" mass="7241">MNHSWNTILRTAKNRDELRAFVVALLRQERHKLEREERDSCLSYTRYNTNVSFINICLSGA</sequence>
<gene>
    <name evidence="1" type="primary">ORF137530</name>
</gene>
<protein>
    <submittedName>
        <fullName evidence="1">Uncharacterized protein</fullName>
    </submittedName>
</protein>
<proteinExistence type="predicted"/>
<evidence type="ECO:0000313" key="1">
    <source>
        <dbReference type="EMBL" id="CEK83530.1"/>
    </source>
</evidence>
<dbReference type="AlphaFoldDB" id="A0A0B7AUH2"/>